<feature type="domain" description="EF-hand" evidence="5">
    <location>
        <begin position="385"/>
        <end position="420"/>
    </location>
</feature>
<evidence type="ECO:0000256" key="3">
    <source>
        <dbReference type="ARBA" id="ARBA00022837"/>
    </source>
</evidence>
<sequence length="1668" mass="195462">MDTAITIKSNQTKASIQSQQTIDNVSQKSQQKLYKLQVNLDEETINNAWAAFGTYVCKCLRQGRAVSIPKFGLFTYSFRDVNLDGTTNEYERDKEEREPVFIISKDFAKGLNIKSGVYRLGGIIRPLVLSSTSGKIQQTLCSYQEIASISQLNKEEVKYSVERIIRRIEDQIRNGDEQVYMFIPSLGLFMYKKGITCVKFQDFIKKDIKGLLKLNVSDRKKKNQSDLTSEKLKQLSQSYYKSQNNQEEENYQTTQIQEDAEQYLKNNLQIDPSQIIEEGRTPNNQEELSNKLQQILASSTNDTIKLSTARDSYSKQTNRSITVIQSEEEIAFQKLNYLLRNKCIKPYDLLSTMLGYIYGINSTDRKTLTLEQFMKALHKQDIEMESDEEYSLVFSYIDSKRDKKIDLEEWQNAFSKKESQSLEYLKDIIMRNNIVIDDFFKTMGLNRDTEQITLKEFKNGLKKINISKYISDLAAAEIFEDKQSLPPQQIIDKLTADRKNLKNLTNLQNTARTGTSGQNDIDDSDTSLLLQIYRKIKQELINKYPEEKQDRHDKYLIQEFEKLDQQSQGSLDIANFKTCLMKANLNLTLNEVVRIARYIEKNQKGQIDYCKFSKKVNNSLRMSDEIESLPYLVEMIKKYMQQNKMNSEEFITHLLENKENRKTFNIQDKKKVRIPVFAQMIAKKINFNLQESIIQQNCELIDIDRDGYIDKFDLETFLSRYYYIEDQISKKTSFASQVFSKSHTGNFFSMSKSNGIGSTIKSKQQLTSSLLNITKSQLVNQPIRLYPTDNLPLEKLEVILRDLKQNAGLRRLSYYEIFKILDVNNDGFVSFNEFEEKIDSFVKLSSHAKEGLFSYFDHLKIGMFDFPRFASILSRITLKNHDDKQIDNWEWQHSIIRQIKEWKETNGFTEEEAFRIIDCDFDGFISIDDLKKFLSRDFKLREEHLDSTKLDRLFKLFDQYKKGYIQKHDFAKIFTNQFEEQLSNGFKTTKNITYNDSFFKKPEDQLSKNTSNIKAFTQTPKSVPNIQVKELSKTLTFLKPKKQLHNGNTLNIEDWMINCCQQIALVVSSKYKDLVEAFEKISNHSQKIEYQKLNDWILQTNALFGFNLTETLLQQLFAYMDPHKKGYITQDDWVECLKIYTESKDIPLSDLTDLIYFSFKSNDEAFRFFLFGQKFEKQDFKNTQSTSTTSEVSLHKFKFALNNLYKQVYSDKIVEKLWIAIHQFLKIPVEQQLTLEHFNKLFPRINNQNSRYNRTSSNTRIRVANIDSLRFSDQFKSNSLSCNNLISYNNFTLHDDIINKFKNLILSKGKDIESIFKQHDTNNTGFISNTEFKNILMRLNIGLNGRDMDYILIFADPSSPAEINWKKFMKKLQFSSSQQNLINRSKKRINHLKECLYSYLISPKDAFREFDEEKKGYMTLEDFRYFLVKVSKLDRSEIPSFAISKDMFDQIDLKKDGLIDLDEWIQAFMNYGGTEEHDKIIQEKEKDKFTFCQFHKKKLDILNSIIDQKKKQQLQDKQADTNSQQQNSTSLSRNNSVSLVNGSTKQNVIDIIKNNSSIPLSWEKSQDYDKAISLIARNRRYLIQKFEALYEQQHGKDKRDGLDKYLSVEAIKQVLWEFLTSHNIHPSQFNLSVLYNFAAQKNGLINYNFMIDVFKSRLDQINNPPKNS</sequence>
<dbReference type="Pfam" id="PF18289">
    <property type="entry name" value="HU-CCDC81_euk_2"/>
    <property type="match status" value="1"/>
</dbReference>
<dbReference type="InterPro" id="IPR051581">
    <property type="entry name" value="Ca-bind"/>
</dbReference>
<feature type="domain" description="EF-hand" evidence="5">
    <location>
        <begin position="1439"/>
        <end position="1474"/>
    </location>
</feature>
<evidence type="ECO:0000313" key="7">
    <source>
        <dbReference type="Proteomes" id="UP000009168"/>
    </source>
</evidence>
<feature type="domain" description="EF-hand" evidence="5">
    <location>
        <begin position="1108"/>
        <end position="1143"/>
    </location>
</feature>
<dbReference type="InterPro" id="IPR018247">
    <property type="entry name" value="EF_Hand_1_Ca_BS"/>
</dbReference>
<gene>
    <name evidence="6" type="ORF">TTHERM_00049140</name>
</gene>
<dbReference type="PROSITE" id="PS00018">
    <property type="entry name" value="EF_HAND_1"/>
    <property type="match status" value="3"/>
</dbReference>
<dbReference type="CDD" id="cd00051">
    <property type="entry name" value="EFh"/>
    <property type="match status" value="1"/>
</dbReference>
<keyword evidence="2" id="KW-0677">Repeat</keyword>
<proteinExistence type="predicted"/>
<evidence type="ECO:0000259" key="5">
    <source>
        <dbReference type="PROSITE" id="PS50222"/>
    </source>
</evidence>
<dbReference type="EMBL" id="GG662712">
    <property type="protein sequence ID" value="EAR94641.2"/>
    <property type="molecule type" value="Genomic_DNA"/>
</dbReference>
<dbReference type="InterPro" id="IPR040673">
    <property type="entry name" value="CCDC81_HU_dom_2"/>
</dbReference>
<keyword evidence="1" id="KW-0479">Metal-binding</keyword>
<feature type="region of interest" description="Disordered" evidence="4">
    <location>
        <begin position="1513"/>
        <end position="1538"/>
    </location>
</feature>
<dbReference type="InterPro" id="IPR011992">
    <property type="entry name" value="EF-hand-dom_pair"/>
</dbReference>
<dbReference type="GO" id="GO:0003677">
    <property type="term" value="F:DNA binding"/>
    <property type="evidence" value="ECO:0007669"/>
    <property type="project" value="InterPro"/>
</dbReference>
<dbReference type="PANTHER" id="PTHR34524">
    <property type="entry name" value="CALCYPHOSIN"/>
    <property type="match status" value="1"/>
</dbReference>
<dbReference type="PANTHER" id="PTHR34524:SF6">
    <property type="entry name" value="CALCYPHOSINE LIKE"/>
    <property type="match status" value="1"/>
</dbReference>
<dbReference type="HOGENOM" id="CLU_240047_0_0_1"/>
<keyword evidence="7" id="KW-1185">Reference proteome</keyword>
<dbReference type="Pfam" id="PF14908">
    <property type="entry name" value="HU-CCDC81_euk_1"/>
    <property type="match status" value="1"/>
</dbReference>
<evidence type="ECO:0000313" key="6">
    <source>
        <dbReference type="EMBL" id="EAR94641.2"/>
    </source>
</evidence>
<dbReference type="Pfam" id="PF13833">
    <property type="entry name" value="EF-hand_8"/>
    <property type="match status" value="1"/>
</dbReference>
<dbReference type="GeneID" id="7830961"/>
<keyword evidence="3" id="KW-0106">Calcium</keyword>
<name>Q23D77_TETTS</name>
<dbReference type="SUPFAM" id="SSF47729">
    <property type="entry name" value="IHF-like DNA-binding proteins"/>
    <property type="match status" value="1"/>
</dbReference>
<dbReference type="SUPFAM" id="SSF47473">
    <property type="entry name" value="EF-hand"/>
    <property type="match status" value="5"/>
</dbReference>
<dbReference type="Pfam" id="PF13202">
    <property type="entry name" value="EF-hand_5"/>
    <property type="match status" value="3"/>
</dbReference>
<protein>
    <submittedName>
        <fullName evidence="6">EF-hand protein</fullName>
    </submittedName>
</protein>
<dbReference type="InterPro" id="IPR028034">
    <property type="entry name" value="HU-CCDC81"/>
</dbReference>
<dbReference type="SMART" id="SM00054">
    <property type="entry name" value="EFh"/>
    <property type="match status" value="10"/>
</dbReference>
<dbReference type="KEGG" id="tet:TTHERM_00049140"/>
<feature type="domain" description="EF-hand" evidence="5">
    <location>
        <begin position="911"/>
        <end position="940"/>
    </location>
</feature>
<evidence type="ECO:0000256" key="4">
    <source>
        <dbReference type="SAM" id="MobiDB-lite"/>
    </source>
</evidence>
<reference evidence="7" key="1">
    <citation type="journal article" date="2006" name="PLoS Biol.">
        <title>Macronuclear genome sequence of the ciliate Tetrahymena thermophila, a model eukaryote.</title>
        <authorList>
            <person name="Eisen J.A."/>
            <person name="Coyne R.S."/>
            <person name="Wu M."/>
            <person name="Wu D."/>
            <person name="Thiagarajan M."/>
            <person name="Wortman J.R."/>
            <person name="Badger J.H."/>
            <person name="Ren Q."/>
            <person name="Amedeo P."/>
            <person name="Jones K.M."/>
            <person name="Tallon L.J."/>
            <person name="Delcher A.L."/>
            <person name="Salzberg S.L."/>
            <person name="Silva J.C."/>
            <person name="Haas B.J."/>
            <person name="Majoros W.H."/>
            <person name="Farzad M."/>
            <person name="Carlton J.M."/>
            <person name="Smith R.K. Jr."/>
            <person name="Garg J."/>
            <person name="Pearlman R.E."/>
            <person name="Karrer K.M."/>
            <person name="Sun L."/>
            <person name="Manning G."/>
            <person name="Elde N.C."/>
            <person name="Turkewitz A.P."/>
            <person name="Asai D.J."/>
            <person name="Wilkes D.E."/>
            <person name="Wang Y."/>
            <person name="Cai H."/>
            <person name="Collins K."/>
            <person name="Stewart B.A."/>
            <person name="Lee S.R."/>
            <person name="Wilamowska K."/>
            <person name="Weinberg Z."/>
            <person name="Ruzzo W.L."/>
            <person name="Wloga D."/>
            <person name="Gaertig J."/>
            <person name="Frankel J."/>
            <person name="Tsao C.-C."/>
            <person name="Gorovsky M.A."/>
            <person name="Keeling P.J."/>
            <person name="Waller R.F."/>
            <person name="Patron N.J."/>
            <person name="Cherry J.M."/>
            <person name="Stover N.A."/>
            <person name="Krieger C.J."/>
            <person name="del Toro C."/>
            <person name="Ryder H.F."/>
            <person name="Williamson S.C."/>
            <person name="Barbeau R.A."/>
            <person name="Hamilton E.P."/>
            <person name="Orias E."/>
        </authorList>
    </citation>
    <scope>NUCLEOTIDE SEQUENCE [LARGE SCALE GENOMIC DNA]</scope>
    <source>
        <strain evidence="7">SB210</strain>
    </source>
</reference>
<feature type="domain" description="EF-hand" evidence="5">
    <location>
        <begin position="1404"/>
        <end position="1433"/>
    </location>
</feature>
<feature type="domain" description="EF-hand" evidence="5">
    <location>
        <begin position="689"/>
        <end position="724"/>
    </location>
</feature>
<dbReference type="InterPro" id="IPR002048">
    <property type="entry name" value="EF_hand_dom"/>
</dbReference>
<feature type="domain" description="EF-hand" evidence="5">
    <location>
        <begin position="809"/>
        <end position="844"/>
    </location>
</feature>
<dbReference type="OrthoDB" id="285291at2759"/>
<dbReference type="Pfam" id="PF13405">
    <property type="entry name" value="EF-hand_6"/>
    <property type="match status" value="1"/>
</dbReference>
<dbReference type="InterPro" id="IPR010992">
    <property type="entry name" value="IHF-like_DNA-bd_dom_sf"/>
</dbReference>
<dbReference type="GO" id="GO:0005509">
    <property type="term" value="F:calcium ion binding"/>
    <property type="evidence" value="ECO:0007669"/>
    <property type="project" value="InterPro"/>
</dbReference>
<feature type="domain" description="EF-hand" evidence="5">
    <location>
        <begin position="945"/>
        <end position="980"/>
    </location>
</feature>
<dbReference type="InParanoid" id="Q23D77"/>
<evidence type="ECO:0000256" key="1">
    <source>
        <dbReference type="ARBA" id="ARBA00022723"/>
    </source>
</evidence>
<dbReference type="Proteomes" id="UP000009168">
    <property type="component" value="Unassembled WGS sequence"/>
</dbReference>
<feature type="domain" description="EF-hand" evidence="5">
    <location>
        <begin position="1307"/>
        <end position="1342"/>
    </location>
</feature>
<dbReference type="RefSeq" id="XP_001014809.2">
    <property type="nucleotide sequence ID" value="XM_001014809.2"/>
</dbReference>
<dbReference type="Gene3D" id="1.10.238.10">
    <property type="entry name" value="EF-hand"/>
    <property type="match status" value="7"/>
</dbReference>
<feature type="compositionally biased region" description="Low complexity" evidence="4">
    <location>
        <begin position="1522"/>
        <end position="1538"/>
    </location>
</feature>
<organism evidence="6 7">
    <name type="scientific">Tetrahymena thermophila (strain SB210)</name>
    <dbReference type="NCBI Taxonomy" id="312017"/>
    <lineage>
        <taxon>Eukaryota</taxon>
        <taxon>Sar</taxon>
        <taxon>Alveolata</taxon>
        <taxon>Ciliophora</taxon>
        <taxon>Intramacronucleata</taxon>
        <taxon>Oligohymenophorea</taxon>
        <taxon>Hymenostomatida</taxon>
        <taxon>Tetrahymenina</taxon>
        <taxon>Tetrahymenidae</taxon>
        <taxon>Tetrahymena</taxon>
    </lineage>
</organism>
<evidence type="ECO:0000256" key="2">
    <source>
        <dbReference type="ARBA" id="ARBA00022737"/>
    </source>
</evidence>
<dbReference type="PROSITE" id="PS50222">
    <property type="entry name" value="EF_HAND_2"/>
    <property type="match status" value="9"/>
</dbReference>
<accession>Q23D77</accession>